<evidence type="ECO:0000313" key="1">
    <source>
        <dbReference type="EMBL" id="EWS74960.1"/>
    </source>
</evidence>
<dbReference type="AlphaFoldDB" id="W7X6F0"/>
<keyword evidence="2" id="KW-1185">Reference proteome</keyword>
<dbReference type="InParanoid" id="W7X6F0"/>
<dbReference type="RefSeq" id="XP_012652501.1">
    <property type="nucleotide sequence ID" value="XM_012797047.1"/>
</dbReference>
<dbReference type="GeneID" id="24438897"/>
<accession>W7X6F0</accession>
<evidence type="ECO:0000313" key="2">
    <source>
        <dbReference type="Proteomes" id="UP000009168"/>
    </source>
</evidence>
<sequence length="66" mass="7870">MITEIQKKSITLKKKNNKIRKKCNQLFVFYLMYFRMIKCRNKQLIKCIKVASQQASRAAPSAFERI</sequence>
<gene>
    <name evidence="1" type="ORF">TTHERM_000425879</name>
</gene>
<dbReference type="Proteomes" id="UP000009168">
    <property type="component" value="Unassembled WGS sequence"/>
</dbReference>
<name>W7X6F0_TETTS</name>
<dbReference type="EMBL" id="GG662724">
    <property type="protein sequence ID" value="EWS74960.1"/>
    <property type="molecule type" value="Genomic_DNA"/>
</dbReference>
<reference evidence="2" key="1">
    <citation type="journal article" date="2006" name="PLoS Biol.">
        <title>Macronuclear genome sequence of the ciliate Tetrahymena thermophila, a model eukaryote.</title>
        <authorList>
            <person name="Eisen J.A."/>
            <person name="Coyne R.S."/>
            <person name="Wu M."/>
            <person name="Wu D."/>
            <person name="Thiagarajan M."/>
            <person name="Wortman J.R."/>
            <person name="Badger J.H."/>
            <person name="Ren Q."/>
            <person name="Amedeo P."/>
            <person name="Jones K.M."/>
            <person name="Tallon L.J."/>
            <person name="Delcher A.L."/>
            <person name="Salzberg S.L."/>
            <person name="Silva J.C."/>
            <person name="Haas B.J."/>
            <person name="Majoros W.H."/>
            <person name="Farzad M."/>
            <person name="Carlton J.M."/>
            <person name="Smith R.K. Jr."/>
            <person name="Garg J."/>
            <person name="Pearlman R.E."/>
            <person name="Karrer K.M."/>
            <person name="Sun L."/>
            <person name="Manning G."/>
            <person name="Elde N.C."/>
            <person name="Turkewitz A.P."/>
            <person name="Asai D.J."/>
            <person name="Wilkes D.E."/>
            <person name="Wang Y."/>
            <person name="Cai H."/>
            <person name="Collins K."/>
            <person name="Stewart B.A."/>
            <person name="Lee S.R."/>
            <person name="Wilamowska K."/>
            <person name="Weinberg Z."/>
            <person name="Ruzzo W.L."/>
            <person name="Wloga D."/>
            <person name="Gaertig J."/>
            <person name="Frankel J."/>
            <person name="Tsao C.-C."/>
            <person name="Gorovsky M.A."/>
            <person name="Keeling P.J."/>
            <person name="Waller R.F."/>
            <person name="Patron N.J."/>
            <person name="Cherry J.M."/>
            <person name="Stover N.A."/>
            <person name="Krieger C.J."/>
            <person name="del Toro C."/>
            <person name="Ryder H.F."/>
            <person name="Williamson S.C."/>
            <person name="Barbeau R.A."/>
            <person name="Hamilton E.P."/>
            <person name="Orias E."/>
        </authorList>
    </citation>
    <scope>NUCLEOTIDE SEQUENCE [LARGE SCALE GENOMIC DNA]</scope>
    <source>
        <strain evidence="2">SB210</strain>
    </source>
</reference>
<dbReference type="KEGG" id="tet:TTHERM_000425879"/>
<proteinExistence type="predicted"/>
<organism evidence="1 2">
    <name type="scientific">Tetrahymena thermophila (strain SB210)</name>
    <dbReference type="NCBI Taxonomy" id="312017"/>
    <lineage>
        <taxon>Eukaryota</taxon>
        <taxon>Sar</taxon>
        <taxon>Alveolata</taxon>
        <taxon>Ciliophora</taxon>
        <taxon>Intramacronucleata</taxon>
        <taxon>Oligohymenophorea</taxon>
        <taxon>Hymenostomatida</taxon>
        <taxon>Tetrahymenina</taxon>
        <taxon>Tetrahymenidae</taxon>
        <taxon>Tetrahymena</taxon>
    </lineage>
</organism>
<protein>
    <submittedName>
        <fullName evidence="1">Uncharacterized protein</fullName>
    </submittedName>
</protein>